<comment type="caution">
    <text evidence="12">The sequence shown here is derived from an EMBL/GenBank/DDBJ whole genome shotgun (WGS) entry which is preliminary data.</text>
</comment>
<dbReference type="InterPro" id="IPR053374">
    <property type="entry name" value="TCP-1_chaperonin"/>
</dbReference>
<dbReference type="SUPFAM" id="SSF48592">
    <property type="entry name" value="GroEL equatorial domain-like"/>
    <property type="match status" value="1"/>
</dbReference>
<evidence type="ECO:0000256" key="3">
    <source>
        <dbReference type="ARBA" id="ARBA00011531"/>
    </source>
</evidence>
<organism evidence="12 13">
    <name type="scientific">Pseudocercospora eumusae</name>
    <dbReference type="NCBI Taxonomy" id="321146"/>
    <lineage>
        <taxon>Eukaryota</taxon>
        <taxon>Fungi</taxon>
        <taxon>Dikarya</taxon>
        <taxon>Ascomycota</taxon>
        <taxon>Pezizomycotina</taxon>
        <taxon>Dothideomycetes</taxon>
        <taxon>Dothideomycetidae</taxon>
        <taxon>Mycosphaerellales</taxon>
        <taxon>Mycosphaerellaceae</taxon>
        <taxon>Pseudocercospora</taxon>
    </lineage>
</organism>
<sequence length="649" mass="69885">RVLKLDAAHKFPGDIETSRIAASTSTSTTQPCDSDLNTEKTQHCAQPAMAGIFEQGRNGTLFLGGQKISGSDIRDQNVLATQAIANIVKSSFGPSGLDKMMVDDIGDVTVTNDGATILSLLNVEHPAGKILVDLAQQQDKEVGDGTTSVVLIAAELLRRGNELMKMRIHPTTIITGYRLALREAVRYMNENVSTKVDTLGRESLINIAKTSMSSKIIGADSDFFANMVVDAITSVKTTNARGEVKYPVKAVNVLKSHGKSATESMLVKGYALNCTVASQAMKTRITDAKIAVLDMNLQKERMKMGVNVVIDDPAQLEKIRERESSLVVERVEMILKAGANVIFTTKGIDDLCLKHFVEKGAMAVRRCKKEDLRRIEKATGATMISTLADINTGDEVFDPKALGEAKEVVQERISDDECILVKGPKVHTAASIILRGPNEYSLDEMERSVHDSLSAVKRTLESGRIVPGGGAVETALHIYLEEWATSVGSREQLAIGAFAASLLVIPTTLAVNAAKDSSELVAQLRSRHALSQRSAEPASSHPPAPANGAPTPPQTKTQQALDADAKALAKAKGYKNYGLDLSKGKVHDCVKAGVLEPSMSKVKQLKSAVEACVAIMRIDTLIQSREAILATMGMAIRLKTDESRKHYSC</sequence>
<keyword evidence="5" id="KW-0963">Cytoplasm</keyword>
<keyword evidence="13" id="KW-1185">Reference proteome</keyword>
<dbReference type="InterPro" id="IPR012715">
    <property type="entry name" value="Chap_CCT_alpha"/>
</dbReference>
<dbReference type="SUPFAM" id="SSF52029">
    <property type="entry name" value="GroEL apical domain-like"/>
    <property type="match status" value="1"/>
</dbReference>
<dbReference type="PANTHER" id="PTHR11353">
    <property type="entry name" value="CHAPERONIN"/>
    <property type="match status" value="1"/>
</dbReference>
<dbReference type="GO" id="GO:0140662">
    <property type="term" value="F:ATP-dependent protein folding chaperone"/>
    <property type="evidence" value="ECO:0007669"/>
    <property type="project" value="InterPro"/>
</dbReference>
<proteinExistence type="inferred from homology"/>
<evidence type="ECO:0000313" key="13">
    <source>
        <dbReference type="Proteomes" id="UP000070133"/>
    </source>
</evidence>
<dbReference type="Gene3D" id="1.10.560.10">
    <property type="entry name" value="GroEL-like equatorial domain"/>
    <property type="match status" value="2"/>
</dbReference>
<evidence type="ECO:0000256" key="11">
    <source>
        <dbReference type="SAM" id="MobiDB-lite"/>
    </source>
</evidence>
<protein>
    <recommendedName>
        <fullName evidence="4">T-complex protein 1 subunit alpha</fullName>
    </recommendedName>
    <alternativeName>
        <fullName evidence="9">CCT-alpha</fullName>
    </alternativeName>
</protein>
<evidence type="ECO:0000256" key="6">
    <source>
        <dbReference type="ARBA" id="ARBA00022741"/>
    </source>
</evidence>
<dbReference type="InterPro" id="IPR027413">
    <property type="entry name" value="GROEL-like_equatorial_sf"/>
</dbReference>
<dbReference type="FunFam" id="1.10.560.10:FF:000070">
    <property type="entry name" value="Uncharacterized protein"/>
    <property type="match status" value="1"/>
</dbReference>
<keyword evidence="6 10" id="KW-0547">Nucleotide-binding</keyword>
<evidence type="ECO:0000256" key="10">
    <source>
        <dbReference type="RuleBase" id="RU004187"/>
    </source>
</evidence>
<evidence type="ECO:0000256" key="1">
    <source>
        <dbReference type="ARBA" id="ARBA00004496"/>
    </source>
</evidence>
<dbReference type="FunFam" id="3.30.260.10:FF:000005">
    <property type="entry name" value="T-complex protein 1 subunit alpha"/>
    <property type="match status" value="1"/>
</dbReference>
<name>A0A139HH77_9PEZI</name>
<dbReference type="OrthoDB" id="10248520at2759"/>
<comment type="subcellular location">
    <subcellularLocation>
        <location evidence="1">Cytoplasm</location>
    </subcellularLocation>
</comment>
<feature type="compositionally biased region" description="Pro residues" evidence="11">
    <location>
        <begin position="540"/>
        <end position="553"/>
    </location>
</feature>
<dbReference type="Gene3D" id="3.50.7.10">
    <property type="entry name" value="GroEL"/>
    <property type="match status" value="1"/>
</dbReference>
<feature type="non-terminal residue" evidence="12">
    <location>
        <position position="649"/>
    </location>
</feature>
<dbReference type="NCBIfam" id="NF041082">
    <property type="entry name" value="thermosome_alpha"/>
    <property type="match status" value="1"/>
</dbReference>
<dbReference type="AlphaFoldDB" id="A0A139HH77"/>
<dbReference type="InterPro" id="IPR002423">
    <property type="entry name" value="Cpn60/GroEL/TCP-1"/>
</dbReference>
<evidence type="ECO:0000256" key="7">
    <source>
        <dbReference type="ARBA" id="ARBA00022840"/>
    </source>
</evidence>
<gene>
    <name evidence="12" type="ORF">AC578_2027</name>
</gene>
<dbReference type="PRINTS" id="PR00304">
    <property type="entry name" value="TCOMPLEXTCP1"/>
</dbReference>
<dbReference type="EMBL" id="LFZN01000050">
    <property type="protein sequence ID" value="KXT01800.1"/>
    <property type="molecule type" value="Genomic_DNA"/>
</dbReference>
<dbReference type="InterPro" id="IPR027409">
    <property type="entry name" value="GroEL-like_apical_dom_sf"/>
</dbReference>
<dbReference type="CDD" id="cd03335">
    <property type="entry name" value="TCP1_alpha"/>
    <property type="match status" value="1"/>
</dbReference>
<keyword evidence="7 10" id="KW-0067">ATP-binding</keyword>
<dbReference type="PROSITE" id="PS00995">
    <property type="entry name" value="TCP1_3"/>
    <property type="match status" value="1"/>
</dbReference>
<dbReference type="InterPro" id="IPR027410">
    <property type="entry name" value="TCP-1-like_intermed_sf"/>
</dbReference>
<evidence type="ECO:0000256" key="4">
    <source>
        <dbReference type="ARBA" id="ARBA00014424"/>
    </source>
</evidence>
<keyword evidence="8 10" id="KW-0143">Chaperone</keyword>
<feature type="region of interest" description="Disordered" evidence="11">
    <location>
        <begin position="525"/>
        <end position="560"/>
    </location>
</feature>
<dbReference type="NCBIfam" id="NF041083">
    <property type="entry name" value="thermosome_beta"/>
    <property type="match status" value="1"/>
</dbReference>
<dbReference type="GO" id="GO:0016887">
    <property type="term" value="F:ATP hydrolysis activity"/>
    <property type="evidence" value="ECO:0007669"/>
    <property type="project" value="InterPro"/>
</dbReference>
<dbReference type="GO" id="GO:0005832">
    <property type="term" value="C:chaperonin-containing T-complex"/>
    <property type="evidence" value="ECO:0007669"/>
    <property type="project" value="UniProtKB-ARBA"/>
</dbReference>
<dbReference type="InterPro" id="IPR017998">
    <property type="entry name" value="Chaperone_TCP-1"/>
</dbReference>
<dbReference type="InterPro" id="IPR054827">
    <property type="entry name" value="thermosome_alpha"/>
</dbReference>
<reference evidence="12 13" key="1">
    <citation type="submission" date="2015-07" db="EMBL/GenBank/DDBJ databases">
        <title>Comparative genomics of the Sigatoka disease complex on banana suggests a link between parallel evolutionary changes in Pseudocercospora fijiensis and Pseudocercospora eumusae and increased virulence on the banana host.</title>
        <authorList>
            <person name="Chang T.-C."/>
            <person name="Salvucci A."/>
            <person name="Crous P.W."/>
            <person name="Stergiopoulos I."/>
        </authorList>
    </citation>
    <scope>NUCLEOTIDE SEQUENCE [LARGE SCALE GENOMIC DNA]</scope>
    <source>
        <strain evidence="12 13">CBS 114824</strain>
    </source>
</reference>
<dbReference type="Gene3D" id="3.30.260.10">
    <property type="entry name" value="TCP-1-like chaperonin intermediate domain"/>
    <property type="match status" value="1"/>
</dbReference>
<dbReference type="GO" id="GO:0005524">
    <property type="term" value="F:ATP binding"/>
    <property type="evidence" value="ECO:0007669"/>
    <property type="project" value="UniProtKB-KW"/>
</dbReference>
<evidence type="ECO:0000256" key="8">
    <source>
        <dbReference type="ARBA" id="ARBA00023186"/>
    </source>
</evidence>
<evidence type="ECO:0000313" key="12">
    <source>
        <dbReference type="EMBL" id="KXT01800.1"/>
    </source>
</evidence>
<evidence type="ECO:0000256" key="2">
    <source>
        <dbReference type="ARBA" id="ARBA00008020"/>
    </source>
</evidence>
<dbReference type="FunFam" id="3.50.7.10:FF:000009">
    <property type="entry name" value="T-complex protein 1 subunit alpha"/>
    <property type="match status" value="1"/>
</dbReference>
<dbReference type="PROSITE" id="PS00750">
    <property type="entry name" value="TCP1_1"/>
    <property type="match status" value="1"/>
</dbReference>
<comment type="similarity">
    <text evidence="2 10">Belongs to the TCP-1 chaperonin family.</text>
</comment>
<dbReference type="SUPFAM" id="SSF54849">
    <property type="entry name" value="GroEL-intermediate domain like"/>
    <property type="match status" value="1"/>
</dbReference>
<dbReference type="InterPro" id="IPR002194">
    <property type="entry name" value="Chaperonin_TCP-1_CS"/>
</dbReference>
<accession>A0A139HH77</accession>
<dbReference type="Pfam" id="PF00118">
    <property type="entry name" value="Cpn60_TCP1"/>
    <property type="match status" value="1"/>
</dbReference>
<feature type="non-terminal residue" evidence="12">
    <location>
        <position position="1"/>
    </location>
</feature>
<dbReference type="GO" id="GO:0051082">
    <property type="term" value="F:unfolded protein binding"/>
    <property type="evidence" value="ECO:0007669"/>
    <property type="project" value="InterPro"/>
</dbReference>
<dbReference type="STRING" id="321146.A0A139HH77"/>
<evidence type="ECO:0000256" key="5">
    <source>
        <dbReference type="ARBA" id="ARBA00022490"/>
    </source>
</evidence>
<evidence type="ECO:0000256" key="9">
    <source>
        <dbReference type="ARBA" id="ARBA00030049"/>
    </source>
</evidence>
<comment type="subunit">
    <text evidence="3">Heterooligomeric complex of about 850 to 900 kDa that forms two stacked rings, 12 to 16 nm in diameter.</text>
</comment>
<dbReference type="Proteomes" id="UP000070133">
    <property type="component" value="Unassembled WGS sequence"/>
</dbReference>
<dbReference type="PROSITE" id="PS00751">
    <property type="entry name" value="TCP1_2"/>
    <property type="match status" value="1"/>
</dbReference>